<dbReference type="Proteomes" id="UP001151079">
    <property type="component" value="Unassembled WGS sequence"/>
</dbReference>
<dbReference type="AlphaFoldDB" id="A0A9X3BYQ2"/>
<gene>
    <name evidence="1" type="ORF">OIU83_11280</name>
</gene>
<accession>A0A9X3BYQ2</accession>
<protein>
    <submittedName>
        <fullName evidence="1">Uncharacterized protein</fullName>
    </submittedName>
</protein>
<proteinExistence type="predicted"/>
<reference evidence="1" key="1">
    <citation type="submission" date="2022-10" db="EMBL/GenBank/DDBJ databases">
        <title>Two novel species of Flavobacterium.</title>
        <authorList>
            <person name="Liu Q."/>
            <person name="Xin Y.-H."/>
        </authorList>
    </citation>
    <scope>NUCLEOTIDE SEQUENCE</scope>
    <source>
        <strain evidence="1">LS1R49</strain>
    </source>
</reference>
<dbReference type="RefSeq" id="WP_264206362.1">
    <property type="nucleotide sequence ID" value="NZ_JAOZEW010000011.1"/>
</dbReference>
<evidence type="ECO:0000313" key="1">
    <source>
        <dbReference type="EMBL" id="MCV9928241.1"/>
    </source>
</evidence>
<organism evidence="1 2">
    <name type="scientific">Flavobacterium shii</name>
    <dbReference type="NCBI Taxonomy" id="2987687"/>
    <lineage>
        <taxon>Bacteria</taxon>
        <taxon>Pseudomonadati</taxon>
        <taxon>Bacteroidota</taxon>
        <taxon>Flavobacteriia</taxon>
        <taxon>Flavobacteriales</taxon>
        <taxon>Flavobacteriaceae</taxon>
        <taxon>Flavobacterium</taxon>
    </lineage>
</organism>
<name>A0A9X3BYQ2_9FLAO</name>
<comment type="caution">
    <text evidence="1">The sequence shown here is derived from an EMBL/GenBank/DDBJ whole genome shotgun (WGS) entry which is preliminary data.</text>
</comment>
<sequence>MRKIFLFLCPLFLNFSEYKNLDIELHIVNTKIKSGEMITFKINNNSNINYCFIIDTLFPDRGSDYYYYQNAFINPQLLISDSKNETNSPWIKEIFYNEKQYEKLEIKKHSLQDKLSLIFIKKNSEVKFSLPFDLAKKIDEGTIMYYKLNNKEKYKCEIEYFIKQEFINNKFSKKRRDSVQHKGYVFFTGSLKSNKVPLEL</sequence>
<keyword evidence="2" id="KW-1185">Reference proteome</keyword>
<dbReference type="EMBL" id="JAOZEW010000011">
    <property type="protein sequence ID" value="MCV9928241.1"/>
    <property type="molecule type" value="Genomic_DNA"/>
</dbReference>
<evidence type="ECO:0000313" key="2">
    <source>
        <dbReference type="Proteomes" id="UP001151079"/>
    </source>
</evidence>